<accession>A0A2K1Q7R9</accession>
<dbReference type="RefSeq" id="WP_103060451.1">
    <property type="nucleotide sequence ID" value="NZ_BSOF01000007.1"/>
</dbReference>
<dbReference type="InterPro" id="IPR037143">
    <property type="entry name" value="4-PPantetheinyl_Trfase_dom_sf"/>
</dbReference>
<proteinExistence type="predicted"/>
<dbReference type="OrthoDB" id="9808281at2"/>
<organism evidence="1 2">
    <name type="scientific">Mixta theicola</name>
    <dbReference type="NCBI Taxonomy" id="1458355"/>
    <lineage>
        <taxon>Bacteria</taxon>
        <taxon>Pseudomonadati</taxon>
        <taxon>Pseudomonadota</taxon>
        <taxon>Gammaproteobacteria</taxon>
        <taxon>Enterobacterales</taxon>
        <taxon>Erwiniaceae</taxon>
        <taxon>Mixta</taxon>
    </lineage>
</organism>
<dbReference type="EMBL" id="NWUO01000010">
    <property type="protein sequence ID" value="PNS11083.1"/>
    <property type="molecule type" value="Genomic_DNA"/>
</dbReference>
<comment type="caution">
    <text evidence="1">The sequence shown here is derived from an EMBL/GenBank/DDBJ whole genome shotgun (WGS) entry which is preliminary data.</text>
</comment>
<dbReference type="GO" id="GO:0000287">
    <property type="term" value="F:magnesium ion binding"/>
    <property type="evidence" value="ECO:0007669"/>
    <property type="project" value="InterPro"/>
</dbReference>
<dbReference type="Proteomes" id="UP000236345">
    <property type="component" value="Unassembled WGS sequence"/>
</dbReference>
<dbReference type="SUPFAM" id="SSF56214">
    <property type="entry name" value="4'-phosphopantetheinyl transferase"/>
    <property type="match status" value="2"/>
</dbReference>
<evidence type="ECO:0000313" key="2">
    <source>
        <dbReference type="Proteomes" id="UP000236345"/>
    </source>
</evidence>
<name>A0A2K1Q7R9_9GAMM</name>
<evidence type="ECO:0008006" key="3">
    <source>
        <dbReference type="Google" id="ProtNLM"/>
    </source>
</evidence>
<reference evidence="2" key="1">
    <citation type="submission" date="2017-09" db="EMBL/GenBank/DDBJ databases">
        <authorList>
            <person name="Palmer M."/>
            <person name="Steenkamp E.T."/>
            <person name="Coetzee M.P."/>
            <person name="Avontuur J.R."/>
            <person name="Van Zyl E."/>
            <person name="Chan W.-Y."/>
            <person name="Blom J."/>
            <person name="Venter S.N."/>
        </authorList>
    </citation>
    <scope>NUCLEOTIDE SEQUENCE [LARGE SCALE GENOMIC DNA]</scope>
    <source>
        <strain evidence="2">QC88-366</strain>
    </source>
</reference>
<dbReference type="GO" id="GO:0008897">
    <property type="term" value="F:holo-[acyl-carrier-protein] synthase activity"/>
    <property type="evidence" value="ECO:0007669"/>
    <property type="project" value="InterPro"/>
</dbReference>
<protein>
    <recommendedName>
        <fullName evidence="3">4'-phosphopantetheinyl transferase domain-containing protein</fullName>
    </recommendedName>
</protein>
<dbReference type="AlphaFoldDB" id="A0A2K1Q7R9"/>
<gene>
    <name evidence="1" type="ORF">COO59_14235</name>
</gene>
<evidence type="ECO:0000313" key="1">
    <source>
        <dbReference type="EMBL" id="PNS11083.1"/>
    </source>
</evidence>
<sequence length="218" mass="25147">MCSWTDIWIAKIKETDEISILALLRKEDRKRYEQIIPPDRKRNFAFRRAVLDFVLHHYVNSYTIIHDAKGKPYIVSAEDSEKIFFSSSSSAELCVVAVSGEMIGVDLERKRQTVNLVSICDEYLAAFRDTDDIWKKSRVVKQLAACAWCRMESFIKLNGLTLHAMLFGKQNKLSDKHAEIISADTIITGDDYVCAISQLEHVESKNIYHISFEKIHRE</sequence>
<dbReference type="Gene3D" id="3.90.470.20">
    <property type="entry name" value="4'-phosphopantetheinyl transferase domain"/>
    <property type="match status" value="1"/>
</dbReference>
<keyword evidence="2" id="KW-1185">Reference proteome</keyword>